<accession>A0ACB8GWU1</accession>
<keyword evidence="2" id="KW-1185">Reference proteome</keyword>
<comment type="caution">
    <text evidence="1">The sequence shown here is derived from an EMBL/GenBank/DDBJ whole genome shotgun (WGS) entry which is preliminary data.</text>
</comment>
<protein>
    <submittedName>
        <fullName evidence="1">Uncharacterized protein</fullName>
    </submittedName>
</protein>
<dbReference type="EMBL" id="JAFIQS020000007">
    <property type="protein sequence ID" value="KAH9479940.1"/>
    <property type="molecule type" value="Genomic_DNA"/>
</dbReference>
<gene>
    <name evidence="1" type="ORF">JR316_0008537</name>
</gene>
<organism evidence="1 2">
    <name type="scientific">Psilocybe cubensis</name>
    <name type="common">Psychedelic mushroom</name>
    <name type="synonym">Stropharia cubensis</name>
    <dbReference type="NCBI Taxonomy" id="181762"/>
    <lineage>
        <taxon>Eukaryota</taxon>
        <taxon>Fungi</taxon>
        <taxon>Dikarya</taxon>
        <taxon>Basidiomycota</taxon>
        <taxon>Agaricomycotina</taxon>
        <taxon>Agaricomycetes</taxon>
        <taxon>Agaricomycetidae</taxon>
        <taxon>Agaricales</taxon>
        <taxon>Agaricineae</taxon>
        <taxon>Strophariaceae</taxon>
        <taxon>Psilocybe</taxon>
    </lineage>
</organism>
<evidence type="ECO:0000313" key="2">
    <source>
        <dbReference type="Proteomes" id="UP000664032"/>
    </source>
</evidence>
<dbReference type="Proteomes" id="UP000664032">
    <property type="component" value="Unassembled WGS sequence"/>
</dbReference>
<evidence type="ECO:0000313" key="1">
    <source>
        <dbReference type="EMBL" id="KAH9479940.1"/>
    </source>
</evidence>
<reference evidence="1" key="1">
    <citation type="submission" date="2021-10" db="EMBL/GenBank/DDBJ databases">
        <title>Psilocybe cubensis genome.</title>
        <authorList>
            <person name="Mckernan K.J."/>
            <person name="Crawford S."/>
            <person name="Trippe A."/>
            <person name="Kane L.T."/>
            <person name="Mclaughlin S."/>
        </authorList>
    </citation>
    <scope>NUCLEOTIDE SEQUENCE</scope>
    <source>
        <strain evidence="1">MGC-MH-2018</strain>
    </source>
</reference>
<sequence>MANYNQKVEADNRKFVPSIRSILYLIGFVLIFALTCAELGLVSQQIHKYGRFAENYASLQYKNVLGLLLCACLVSLLVTIFHLFLNVGFVAFFSLVLAVFFGTGAGVIRTATPFRGTSCGRPADAYPEKWQRFAHECSRIVSIEAVAWSLWGFLRATPGGFYGSHTRSV</sequence>
<name>A0ACB8GWU1_PSICU</name>
<proteinExistence type="predicted"/>